<evidence type="ECO:0000256" key="2">
    <source>
        <dbReference type="SAM" id="Phobius"/>
    </source>
</evidence>
<gene>
    <name evidence="4" type="ORF">A2114_02445</name>
</gene>
<dbReference type="Gene3D" id="3.30.1380.10">
    <property type="match status" value="1"/>
</dbReference>
<sequence>MGDQSKKLNTETIAAVVAVVVVLLLAGVVVYGNERLIDTEGENYLLSEALESTQNSLTAANDENVRLAEALTAEQERLRQLGEQVSEITGAIGTLEKLAELEPELLQKYSKVYFLNEHYSPEKLKNIPVELLYFEDRPEEVDTRVWPFLKDLLAEAKEEGIELYVYSAYRSFGEQSSLKSAYTVSYGSGANRFSADQGYSEHQLGTTADLITPGVGGTLNNGFSQTKAYEWLLANAHKYGFTLSYPAGNQYYIFEPWHWRFVGEDLARDLKRDERHFYDLDQRVIDEYLLEIFD</sequence>
<dbReference type="SUPFAM" id="SSF55166">
    <property type="entry name" value="Hedgehog/DD-peptidase"/>
    <property type="match status" value="1"/>
</dbReference>
<feature type="coiled-coil region" evidence="1">
    <location>
        <begin position="50"/>
        <end position="84"/>
    </location>
</feature>
<dbReference type="PANTHER" id="PTHR34385:SF1">
    <property type="entry name" value="PEPTIDOGLYCAN L-ALANYL-D-GLUTAMATE ENDOPEPTIDASE CWLK"/>
    <property type="match status" value="1"/>
</dbReference>
<reference evidence="4 5" key="1">
    <citation type="journal article" date="2016" name="Nat. Commun.">
        <title>Thousands of microbial genomes shed light on interconnected biogeochemical processes in an aquifer system.</title>
        <authorList>
            <person name="Anantharaman K."/>
            <person name="Brown C.T."/>
            <person name="Hug L.A."/>
            <person name="Sharon I."/>
            <person name="Castelle C.J."/>
            <person name="Probst A.J."/>
            <person name="Thomas B.C."/>
            <person name="Singh A."/>
            <person name="Wilkins M.J."/>
            <person name="Karaoz U."/>
            <person name="Brodie E.L."/>
            <person name="Williams K.H."/>
            <person name="Hubbard S.S."/>
            <person name="Banfield J.F."/>
        </authorList>
    </citation>
    <scope>NUCLEOTIDE SEQUENCE [LARGE SCALE GENOMIC DNA]</scope>
</reference>
<dbReference type="GO" id="GO:0006508">
    <property type="term" value="P:proteolysis"/>
    <property type="evidence" value="ECO:0007669"/>
    <property type="project" value="InterPro"/>
</dbReference>
<dbReference type="CDD" id="cd14852">
    <property type="entry name" value="LD-carboxypeptidase"/>
    <property type="match status" value="1"/>
</dbReference>
<organism evidence="4 5">
    <name type="scientific">Candidatus Vogelbacteria bacterium GWA1_51_14</name>
    <dbReference type="NCBI Taxonomy" id="1802435"/>
    <lineage>
        <taxon>Bacteria</taxon>
        <taxon>Candidatus Vogeliibacteriota</taxon>
    </lineage>
</organism>
<keyword evidence="1" id="KW-0175">Coiled coil</keyword>
<accession>A0A1G2QAX2</accession>
<feature type="transmembrane region" description="Helical" evidence="2">
    <location>
        <begin position="12"/>
        <end position="32"/>
    </location>
</feature>
<dbReference type="InterPro" id="IPR003709">
    <property type="entry name" value="VanY-like_core_dom"/>
</dbReference>
<dbReference type="STRING" id="1802435.A2114_02445"/>
<evidence type="ECO:0000313" key="4">
    <source>
        <dbReference type="EMBL" id="OHA57714.1"/>
    </source>
</evidence>
<keyword evidence="2" id="KW-0812">Transmembrane</keyword>
<name>A0A1G2QAX2_9BACT</name>
<dbReference type="Proteomes" id="UP000176494">
    <property type="component" value="Unassembled WGS sequence"/>
</dbReference>
<dbReference type="InterPro" id="IPR009045">
    <property type="entry name" value="Zn_M74/Hedgehog-like"/>
</dbReference>
<dbReference type="GO" id="GO:0008233">
    <property type="term" value="F:peptidase activity"/>
    <property type="evidence" value="ECO:0007669"/>
    <property type="project" value="InterPro"/>
</dbReference>
<protein>
    <recommendedName>
        <fullName evidence="3">D-alanyl-D-alanine carboxypeptidase-like core domain-containing protein</fullName>
    </recommendedName>
</protein>
<dbReference type="AlphaFoldDB" id="A0A1G2QAX2"/>
<dbReference type="InterPro" id="IPR052179">
    <property type="entry name" value="DD-CPase-like"/>
</dbReference>
<feature type="domain" description="D-alanyl-D-alanine carboxypeptidase-like core" evidence="3">
    <location>
        <begin position="141"/>
        <end position="263"/>
    </location>
</feature>
<dbReference type="Pfam" id="PF02557">
    <property type="entry name" value="VanY"/>
    <property type="match status" value="1"/>
</dbReference>
<keyword evidence="2" id="KW-1133">Transmembrane helix</keyword>
<proteinExistence type="predicted"/>
<comment type="caution">
    <text evidence="4">The sequence shown here is derived from an EMBL/GenBank/DDBJ whole genome shotgun (WGS) entry which is preliminary data.</text>
</comment>
<evidence type="ECO:0000256" key="1">
    <source>
        <dbReference type="SAM" id="Coils"/>
    </source>
</evidence>
<dbReference type="PANTHER" id="PTHR34385">
    <property type="entry name" value="D-ALANYL-D-ALANINE CARBOXYPEPTIDASE"/>
    <property type="match status" value="1"/>
</dbReference>
<dbReference type="EMBL" id="MHTG01000007">
    <property type="protein sequence ID" value="OHA57714.1"/>
    <property type="molecule type" value="Genomic_DNA"/>
</dbReference>
<dbReference type="InterPro" id="IPR058193">
    <property type="entry name" value="VanY/YodJ_core_dom"/>
</dbReference>
<evidence type="ECO:0000259" key="3">
    <source>
        <dbReference type="Pfam" id="PF02557"/>
    </source>
</evidence>
<evidence type="ECO:0000313" key="5">
    <source>
        <dbReference type="Proteomes" id="UP000176494"/>
    </source>
</evidence>
<keyword evidence="2" id="KW-0472">Membrane</keyword>